<proteinExistence type="predicted"/>
<name>A0ABR3FDJ2_9AGAR</name>
<protein>
    <submittedName>
        <fullName evidence="1">Uncharacterized protein</fullName>
    </submittedName>
</protein>
<dbReference type="Proteomes" id="UP001465976">
    <property type="component" value="Unassembled WGS sequence"/>
</dbReference>
<evidence type="ECO:0000313" key="2">
    <source>
        <dbReference type="Proteomes" id="UP001465976"/>
    </source>
</evidence>
<sequence length="253" mass="28775">MADNIFLSKALFDKYPDLSPKLVALFDINSAGEDVEISVGSTFADSVKTVQWSSYTDNERQVFSALWLDTEDLAIHFRDCTLTKLITDFRRSQDLEDSAQPTLLLVHAHPDFAIPDRSQVDVEMARRDLQFHCVHRFADTLDQAAYIIYVYTRGLWKMIANPTPEEVFRDYSAMLSVIPGMTPDRVLLVTSQYRNWRSLREALKRIKSHVEAGSIVLNSSLFSGTPADANSEEIWVYNLYTIVVGAEQELIVD</sequence>
<accession>A0ABR3FDJ2</accession>
<keyword evidence="2" id="KW-1185">Reference proteome</keyword>
<organism evidence="1 2">
    <name type="scientific">Marasmius crinis-equi</name>
    <dbReference type="NCBI Taxonomy" id="585013"/>
    <lineage>
        <taxon>Eukaryota</taxon>
        <taxon>Fungi</taxon>
        <taxon>Dikarya</taxon>
        <taxon>Basidiomycota</taxon>
        <taxon>Agaricomycotina</taxon>
        <taxon>Agaricomycetes</taxon>
        <taxon>Agaricomycetidae</taxon>
        <taxon>Agaricales</taxon>
        <taxon>Marasmiineae</taxon>
        <taxon>Marasmiaceae</taxon>
        <taxon>Marasmius</taxon>
    </lineage>
</organism>
<dbReference type="EMBL" id="JBAHYK010000514">
    <property type="protein sequence ID" value="KAL0573346.1"/>
    <property type="molecule type" value="Genomic_DNA"/>
</dbReference>
<comment type="caution">
    <text evidence="1">The sequence shown here is derived from an EMBL/GenBank/DDBJ whole genome shotgun (WGS) entry which is preliminary data.</text>
</comment>
<gene>
    <name evidence="1" type="ORF">V5O48_008610</name>
</gene>
<evidence type="ECO:0000313" key="1">
    <source>
        <dbReference type="EMBL" id="KAL0573346.1"/>
    </source>
</evidence>
<reference evidence="1 2" key="1">
    <citation type="submission" date="2024-02" db="EMBL/GenBank/DDBJ databases">
        <title>A draft genome for the cacao thread blight pathogen Marasmius crinis-equi.</title>
        <authorList>
            <person name="Cohen S.P."/>
            <person name="Baruah I.K."/>
            <person name="Amoako-Attah I."/>
            <person name="Bukari Y."/>
            <person name="Meinhardt L.W."/>
            <person name="Bailey B.A."/>
        </authorList>
    </citation>
    <scope>NUCLEOTIDE SEQUENCE [LARGE SCALE GENOMIC DNA]</scope>
    <source>
        <strain evidence="1 2">GH-76</strain>
    </source>
</reference>